<protein>
    <recommendedName>
        <fullName evidence="2">Antitoxin</fullName>
    </recommendedName>
</protein>
<dbReference type="Proteomes" id="UP000215595">
    <property type="component" value="Unassembled WGS sequence"/>
</dbReference>
<dbReference type="InterPro" id="IPR006442">
    <property type="entry name" value="Antitoxin_Phd/YefM"/>
</dbReference>
<comment type="caution">
    <text evidence="3">The sequence shown here is derived from an EMBL/GenBank/DDBJ whole genome shotgun (WGS) entry which is preliminary data.</text>
</comment>
<dbReference type="PANTHER" id="PTHR35377">
    <property type="entry name" value="ANTITOXIN VAPB49-RELATED-RELATED"/>
    <property type="match status" value="1"/>
</dbReference>
<dbReference type="Pfam" id="PF02604">
    <property type="entry name" value="PhdYeFM_antitox"/>
    <property type="match status" value="1"/>
</dbReference>
<dbReference type="Gene3D" id="3.40.1620.10">
    <property type="entry name" value="YefM-like domain"/>
    <property type="match status" value="1"/>
</dbReference>
<dbReference type="InterPro" id="IPR036165">
    <property type="entry name" value="YefM-like_sf"/>
</dbReference>
<gene>
    <name evidence="3" type="ORF">B7Z01_07375</name>
</gene>
<dbReference type="AlphaFoldDB" id="A0A258FQ06"/>
<dbReference type="NCBIfam" id="TIGR01552">
    <property type="entry name" value="phd_fam"/>
    <property type="match status" value="1"/>
</dbReference>
<accession>A0A258FQ06</accession>
<name>A0A258FQ06_9CAUL</name>
<dbReference type="EMBL" id="NCEB01000012">
    <property type="protein sequence ID" value="OYX33973.1"/>
    <property type="molecule type" value="Genomic_DNA"/>
</dbReference>
<comment type="function">
    <text evidence="2">Antitoxin component of a type II toxin-antitoxin (TA) system.</text>
</comment>
<proteinExistence type="inferred from homology"/>
<dbReference type="PANTHER" id="PTHR35377:SF4">
    <property type="entry name" value="PREVENT-HOST-DEATH FAMILY PROTEIN"/>
    <property type="match status" value="1"/>
</dbReference>
<evidence type="ECO:0000256" key="1">
    <source>
        <dbReference type="ARBA" id="ARBA00009981"/>
    </source>
</evidence>
<evidence type="ECO:0000313" key="3">
    <source>
        <dbReference type="EMBL" id="OYX33973.1"/>
    </source>
</evidence>
<evidence type="ECO:0000313" key="4">
    <source>
        <dbReference type="Proteomes" id="UP000215595"/>
    </source>
</evidence>
<evidence type="ECO:0000256" key="2">
    <source>
        <dbReference type="RuleBase" id="RU362080"/>
    </source>
</evidence>
<organism evidence="3 4">
    <name type="scientific">Brevundimonas subvibrioides</name>
    <dbReference type="NCBI Taxonomy" id="74313"/>
    <lineage>
        <taxon>Bacteria</taxon>
        <taxon>Pseudomonadati</taxon>
        <taxon>Pseudomonadota</taxon>
        <taxon>Alphaproteobacteria</taxon>
        <taxon>Caulobacterales</taxon>
        <taxon>Caulobacteraceae</taxon>
        <taxon>Brevundimonas</taxon>
    </lineage>
</organism>
<dbReference type="InterPro" id="IPR051416">
    <property type="entry name" value="phD-YefM_TA_antitoxins"/>
</dbReference>
<dbReference type="SUPFAM" id="SSF143120">
    <property type="entry name" value="YefM-like"/>
    <property type="match status" value="1"/>
</dbReference>
<comment type="similarity">
    <text evidence="1 2">Belongs to the phD/YefM antitoxin family.</text>
</comment>
<reference evidence="3 4" key="1">
    <citation type="submission" date="2017-03" db="EMBL/GenBank/DDBJ databases">
        <title>Lifting the veil on microbial sulfur biogeochemistry in mining wastewaters.</title>
        <authorList>
            <person name="Kantor R.S."/>
            <person name="Colenbrander Nelson T."/>
            <person name="Marshall S."/>
            <person name="Bennett D."/>
            <person name="Apte S."/>
            <person name="Camacho D."/>
            <person name="Thomas B.C."/>
            <person name="Warren L.A."/>
            <person name="Banfield J.F."/>
        </authorList>
    </citation>
    <scope>NUCLEOTIDE SEQUENCE [LARGE SCALE GENOMIC DNA]</scope>
    <source>
        <strain evidence="3">32-69-9</strain>
    </source>
</reference>
<sequence length="101" mass="11290">MAVTANIHEAKTTLSKLIQRALDGEEVIIAKAGKPLVTLKPLRQASSVQDRMAIFGKYEGQMILSDDWEESAFDAEMHRKWFGDEPAEAKVAEPPSRFDTE</sequence>